<reference evidence="1" key="1">
    <citation type="submission" date="2018-05" db="EMBL/GenBank/DDBJ databases">
        <title>Draft genome of Mucuna pruriens seed.</title>
        <authorList>
            <person name="Nnadi N.E."/>
            <person name="Vos R."/>
            <person name="Hasami M.H."/>
            <person name="Devisetty U.K."/>
            <person name="Aguiy J.C."/>
        </authorList>
    </citation>
    <scope>NUCLEOTIDE SEQUENCE [LARGE SCALE GENOMIC DNA]</scope>
    <source>
        <strain evidence="1">JCA_2017</strain>
    </source>
</reference>
<dbReference type="AlphaFoldDB" id="A0A371EIE7"/>
<organism evidence="1 2">
    <name type="scientific">Mucuna pruriens</name>
    <name type="common">Velvet bean</name>
    <name type="synonym">Dolichos pruriens</name>
    <dbReference type="NCBI Taxonomy" id="157652"/>
    <lineage>
        <taxon>Eukaryota</taxon>
        <taxon>Viridiplantae</taxon>
        <taxon>Streptophyta</taxon>
        <taxon>Embryophyta</taxon>
        <taxon>Tracheophyta</taxon>
        <taxon>Spermatophyta</taxon>
        <taxon>Magnoliopsida</taxon>
        <taxon>eudicotyledons</taxon>
        <taxon>Gunneridae</taxon>
        <taxon>Pentapetalae</taxon>
        <taxon>rosids</taxon>
        <taxon>fabids</taxon>
        <taxon>Fabales</taxon>
        <taxon>Fabaceae</taxon>
        <taxon>Papilionoideae</taxon>
        <taxon>50 kb inversion clade</taxon>
        <taxon>NPAAA clade</taxon>
        <taxon>indigoferoid/millettioid clade</taxon>
        <taxon>Phaseoleae</taxon>
        <taxon>Mucuna</taxon>
    </lineage>
</organism>
<evidence type="ECO:0000313" key="1">
    <source>
        <dbReference type="EMBL" id="RDX65774.1"/>
    </source>
</evidence>
<dbReference type="EMBL" id="QJKJ01013743">
    <property type="protein sequence ID" value="RDX65774.1"/>
    <property type="molecule type" value="Genomic_DNA"/>
</dbReference>
<name>A0A371EIE7_MUCPR</name>
<protein>
    <submittedName>
        <fullName evidence="1">Uncharacterized protein</fullName>
    </submittedName>
</protein>
<dbReference type="Proteomes" id="UP000257109">
    <property type="component" value="Unassembled WGS sequence"/>
</dbReference>
<accession>A0A371EIE7</accession>
<gene>
    <name evidence="1" type="ORF">CR513_55540</name>
</gene>
<keyword evidence="2" id="KW-1185">Reference proteome</keyword>
<comment type="caution">
    <text evidence="1">The sequence shown here is derived from an EMBL/GenBank/DDBJ whole genome shotgun (WGS) entry which is preliminary data.</text>
</comment>
<proteinExistence type="predicted"/>
<feature type="non-terminal residue" evidence="1">
    <location>
        <position position="1"/>
    </location>
</feature>
<evidence type="ECO:0000313" key="2">
    <source>
        <dbReference type="Proteomes" id="UP000257109"/>
    </source>
</evidence>
<sequence length="94" mass="10651">MAKKMNVIPLVLTRGRARNLIEMQVKDGIVSNVIDCFKSRRVSNKPHEPLFPVSPPVPLGCLTRVKTILTNVLLTHLRHRNQLNEFSVQLINAN</sequence>